<feature type="coiled-coil region" evidence="1">
    <location>
        <begin position="20"/>
        <end position="54"/>
    </location>
</feature>
<comment type="caution">
    <text evidence="2">The sequence shown here is derived from an EMBL/GenBank/DDBJ whole genome shotgun (WGS) entry which is preliminary data.</text>
</comment>
<name>A0A927FCZ7_9BACT</name>
<dbReference type="AlphaFoldDB" id="A0A927FCZ7"/>
<keyword evidence="1" id="KW-0175">Coiled coil</keyword>
<evidence type="ECO:0000256" key="1">
    <source>
        <dbReference type="SAM" id="Coils"/>
    </source>
</evidence>
<gene>
    <name evidence="2" type="ORF">IEN85_21615</name>
</gene>
<proteinExistence type="predicted"/>
<dbReference type="Proteomes" id="UP000622317">
    <property type="component" value="Unassembled WGS sequence"/>
</dbReference>
<dbReference type="EMBL" id="JACYFG010000051">
    <property type="protein sequence ID" value="MBD5782111.1"/>
    <property type="molecule type" value="Genomic_DNA"/>
</dbReference>
<evidence type="ECO:0000313" key="2">
    <source>
        <dbReference type="EMBL" id="MBD5782111.1"/>
    </source>
</evidence>
<evidence type="ECO:0000313" key="3">
    <source>
        <dbReference type="Proteomes" id="UP000622317"/>
    </source>
</evidence>
<organism evidence="2 3">
    <name type="scientific">Pelagicoccus enzymogenes</name>
    <dbReference type="NCBI Taxonomy" id="2773457"/>
    <lineage>
        <taxon>Bacteria</taxon>
        <taxon>Pseudomonadati</taxon>
        <taxon>Verrucomicrobiota</taxon>
        <taxon>Opitutia</taxon>
        <taxon>Puniceicoccales</taxon>
        <taxon>Pelagicoccaceae</taxon>
        <taxon>Pelagicoccus</taxon>
    </lineage>
</organism>
<dbReference type="RefSeq" id="WP_191619178.1">
    <property type="nucleotide sequence ID" value="NZ_JACYFG010000051.1"/>
</dbReference>
<sequence>MLRKLPQILCFATLPFASLNLRADDKIDQVLSELQALRQQVATLEARVATLEATKAIPAGALDASAPEAQPRERKNLFDHMRIELQKAEARASGPWTTPANWNGIQNGLTEDEVIEILGEPTDRKFSVRRDTDEIFYYRGDLEGTGEPIEGEIRIYKGKVRRFTLPDFPTES</sequence>
<accession>A0A927FCZ7</accession>
<keyword evidence="3" id="KW-1185">Reference proteome</keyword>
<reference evidence="2" key="1">
    <citation type="submission" date="2020-09" db="EMBL/GenBank/DDBJ databases">
        <title>Pelagicoccus enzymogenes sp. nov. with an EPS production, isolated from marine sediment.</title>
        <authorList>
            <person name="Feng X."/>
        </authorList>
    </citation>
    <scope>NUCLEOTIDE SEQUENCE</scope>
    <source>
        <strain evidence="2">NFK12</strain>
    </source>
</reference>
<protein>
    <recommendedName>
        <fullName evidence="4">Lipoprotein SmpA/OmlA domain-containing protein</fullName>
    </recommendedName>
</protein>
<evidence type="ECO:0008006" key="4">
    <source>
        <dbReference type="Google" id="ProtNLM"/>
    </source>
</evidence>